<reference evidence="1" key="2">
    <citation type="submission" date="2014-07" db="EMBL/GenBank/DDBJ databases">
        <title>Initial genome analysis of the psychrotolerant acidophile Acidithiobacillus ferrivorans CF27: insights into iron and sulfur oxidation pathways and into biofilm formation.</title>
        <authorList>
            <person name="Talla E."/>
            <person name="Hedrich S."/>
            <person name="Mangenot S."/>
            <person name="Ji B."/>
            <person name="Johnson D.B."/>
            <person name="Barbe V."/>
            <person name="Bonnefoy V."/>
        </authorList>
    </citation>
    <scope>NUCLEOTIDE SEQUENCE [LARGE SCALE GENOMIC DNA]</scope>
    <source>
        <strain evidence="1">CF27</strain>
    </source>
</reference>
<evidence type="ECO:0000313" key="3">
    <source>
        <dbReference type="Proteomes" id="UP000193925"/>
    </source>
</evidence>
<dbReference type="Proteomes" id="UP000193925">
    <property type="component" value="Chromosome AFERRI"/>
</dbReference>
<gene>
    <name evidence="2" type="ORF">AFERRI_20231</name>
    <name evidence="1" type="ORF">AFERRI_600121</name>
</gene>
<accession>A0A060UU17</accession>
<dbReference type="EMBL" id="LT841305">
    <property type="protein sequence ID" value="SMH65449.1"/>
    <property type="molecule type" value="Genomic_DNA"/>
</dbReference>
<name>A0A060UU17_9PROT</name>
<protein>
    <submittedName>
        <fullName evidence="1">Uncharacterized protein</fullName>
    </submittedName>
</protein>
<organism evidence="1">
    <name type="scientific">Acidithiobacillus ferrivorans</name>
    <dbReference type="NCBI Taxonomy" id="160808"/>
    <lineage>
        <taxon>Bacteria</taxon>
        <taxon>Pseudomonadati</taxon>
        <taxon>Pseudomonadota</taxon>
        <taxon>Acidithiobacillia</taxon>
        <taxon>Acidithiobacillales</taxon>
        <taxon>Acidithiobacillaceae</taxon>
        <taxon>Acidithiobacillus</taxon>
    </lineage>
</organism>
<evidence type="ECO:0000313" key="1">
    <source>
        <dbReference type="EMBL" id="CDQ11895.1"/>
    </source>
</evidence>
<proteinExistence type="predicted"/>
<reference evidence="1" key="1">
    <citation type="submission" date="2014-03" db="EMBL/GenBank/DDBJ databases">
        <authorList>
            <person name="Genoscope - CEA"/>
        </authorList>
    </citation>
    <scope>NUCLEOTIDE SEQUENCE [LARGE SCALE GENOMIC DNA]</scope>
    <source>
        <strain evidence="1">CF27</strain>
    </source>
</reference>
<keyword evidence="3" id="KW-1185">Reference proteome</keyword>
<reference evidence="2 3" key="3">
    <citation type="submission" date="2017-03" db="EMBL/GenBank/DDBJ databases">
        <authorList>
            <person name="Regsiter A."/>
            <person name="William W."/>
        </authorList>
    </citation>
    <scope>NUCLEOTIDE SEQUENCE [LARGE SCALE GENOMIC DNA]</scope>
    <source>
        <strain evidence="2">PRJEB5721</strain>
    </source>
</reference>
<dbReference type="EMBL" id="CCCS020000057">
    <property type="protein sequence ID" value="CDQ11895.1"/>
    <property type="molecule type" value="Genomic_DNA"/>
</dbReference>
<evidence type="ECO:0000313" key="2">
    <source>
        <dbReference type="EMBL" id="SMH65449.1"/>
    </source>
</evidence>
<sequence length="25" mass="3041">MQTLDRRIKKNPNIEDSETAIELYY</sequence>
<dbReference type="AlphaFoldDB" id="A0A060UU17"/>